<evidence type="ECO:0000313" key="4">
    <source>
        <dbReference type="Proteomes" id="UP001183202"/>
    </source>
</evidence>
<reference evidence="4" key="1">
    <citation type="submission" date="2023-07" db="EMBL/GenBank/DDBJ databases">
        <title>30 novel species of actinomycetes from the DSMZ collection.</title>
        <authorList>
            <person name="Nouioui I."/>
        </authorList>
    </citation>
    <scope>NUCLEOTIDE SEQUENCE [LARGE SCALE GENOMIC DNA]</scope>
    <source>
        <strain evidence="4">DSM 45834</strain>
    </source>
</reference>
<proteinExistence type="predicted"/>
<organism evidence="3 4">
    <name type="scientific">Pseudonocardia charpentierae</name>
    <dbReference type="NCBI Taxonomy" id="3075545"/>
    <lineage>
        <taxon>Bacteria</taxon>
        <taxon>Bacillati</taxon>
        <taxon>Actinomycetota</taxon>
        <taxon>Actinomycetes</taxon>
        <taxon>Pseudonocardiales</taxon>
        <taxon>Pseudonocardiaceae</taxon>
        <taxon>Pseudonocardia</taxon>
    </lineage>
</organism>
<keyword evidence="1" id="KW-0175">Coiled coil</keyword>
<dbReference type="InterPro" id="IPR038109">
    <property type="entry name" value="DNA_bind_recomb_sf"/>
</dbReference>
<dbReference type="Proteomes" id="UP001183202">
    <property type="component" value="Unassembled WGS sequence"/>
</dbReference>
<evidence type="ECO:0000256" key="1">
    <source>
        <dbReference type="SAM" id="Coils"/>
    </source>
</evidence>
<dbReference type="RefSeq" id="WP_311560233.1">
    <property type="nucleotide sequence ID" value="NZ_JAVREJ010000042.1"/>
</dbReference>
<dbReference type="PANTHER" id="PTHR30461:SF23">
    <property type="entry name" value="DNA RECOMBINASE-RELATED"/>
    <property type="match status" value="1"/>
</dbReference>
<keyword evidence="4" id="KW-1185">Reference proteome</keyword>
<name>A0ABU2NL32_9PSEU</name>
<gene>
    <name evidence="3" type="ORF">RM445_29965</name>
</gene>
<protein>
    <submittedName>
        <fullName evidence="3">Recombinase family protein</fullName>
    </submittedName>
</protein>
<evidence type="ECO:0000313" key="3">
    <source>
        <dbReference type="EMBL" id="MDT0353723.1"/>
    </source>
</evidence>
<dbReference type="InterPro" id="IPR011109">
    <property type="entry name" value="DNA_bind_recombinase_dom"/>
</dbReference>
<dbReference type="Gene3D" id="3.90.1750.20">
    <property type="entry name" value="Putative Large Serine Recombinase, Chain B, Domain 2"/>
    <property type="match status" value="1"/>
</dbReference>
<evidence type="ECO:0000259" key="2">
    <source>
        <dbReference type="PROSITE" id="PS51737"/>
    </source>
</evidence>
<dbReference type="PROSITE" id="PS51737">
    <property type="entry name" value="RECOMBINASE_DNA_BIND"/>
    <property type="match status" value="1"/>
</dbReference>
<comment type="caution">
    <text evidence="3">The sequence shown here is derived from an EMBL/GenBank/DDBJ whole genome shotgun (WGS) entry which is preliminary data.</text>
</comment>
<dbReference type="PANTHER" id="PTHR30461">
    <property type="entry name" value="DNA-INVERTASE FROM LAMBDOID PROPHAGE"/>
    <property type="match status" value="1"/>
</dbReference>
<accession>A0ABU2NL32</accession>
<feature type="domain" description="Recombinase" evidence="2">
    <location>
        <begin position="31"/>
        <end position="139"/>
    </location>
</feature>
<dbReference type="InterPro" id="IPR050639">
    <property type="entry name" value="SSR_resolvase"/>
</dbReference>
<sequence length="329" mass="36087">MTSGRSRFRPSSSVARQKLAAAQRADLGRPPLGTRLTGYTPKGEVIQDEAEIVRVVFDRFTGGDSLRAIAAWLGETGVKTRRGGAWSPSTVATILKNPRYAGRAVYNGKPTGKPGDWEPIVTPEVFDRAQRRLDDPRRKTHHEGYDRRHLGAGLYRCGRCGKAMHSHTGARYRCPAGCLIRSAVPIDELVCGVVAARLARPDLAELLPTVDVEEVRAITGEIDRLTARIEEIEQDYDEGNIDGRRYRTATEKVQAELTAARSRLVRLTGSVGAAGDVLRADDPAEAFAAAPLMIRRSVIDLLLEVRVLTSPRGRRGFDPETVALTWKVA</sequence>
<dbReference type="EMBL" id="JAVREJ010000042">
    <property type="protein sequence ID" value="MDT0353723.1"/>
    <property type="molecule type" value="Genomic_DNA"/>
</dbReference>
<feature type="coiled-coil region" evidence="1">
    <location>
        <begin position="215"/>
        <end position="242"/>
    </location>
</feature>
<dbReference type="Pfam" id="PF07508">
    <property type="entry name" value="Recombinase"/>
    <property type="match status" value="1"/>
</dbReference>